<gene>
    <name evidence="3" type="ORF">ODALV1_LOCUS30894</name>
</gene>
<feature type="compositionally biased region" description="Polar residues" evidence="1">
    <location>
        <begin position="152"/>
        <end position="162"/>
    </location>
</feature>
<proteinExistence type="predicted"/>
<evidence type="ECO:0000256" key="2">
    <source>
        <dbReference type="SAM" id="Phobius"/>
    </source>
</evidence>
<dbReference type="Proteomes" id="UP001642540">
    <property type="component" value="Unassembled WGS sequence"/>
</dbReference>
<keyword evidence="2" id="KW-0472">Membrane</keyword>
<organism evidence="3 4">
    <name type="scientific">Orchesella dallaii</name>
    <dbReference type="NCBI Taxonomy" id="48710"/>
    <lineage>
        <taxon>Eukaryota</taxon>
        <taxon>Metazoa</taxon>
        <taxon>Ecdysozoa</taxon>
        <taxon>Arthropoda</taxon>
        <taxon>Hexapoda</taxon>
        <taxon>Collembola</taxon>
        <taxon>Entomobryomorpha</taxon>
        <taxon>Entomobryoidea</taxon>
        <taxon>Orchesellidae</taxon>
        <taxon>Orchesellinae</taxon>
        <taxon>Orchesella</taxon>
    </lineage>
</organism>
<protein>
    <recommendedName>
        <fullName evidence="5">Transmembrane protein</fullName>
    </recommendedName>
</protein>
<evidence type="ECO:0000256" key="1">
    <source>
        <dbReference type="SAM" id="MobiDB-lite"/>
    </source>
</evidence>
<reference evidence="3 4" key="1">
    <citation type="submission" date="2024-08" db="EMBL/GenBank/DDBJ databases">
        <authorList>
            <person name="Cucini C."/>
            <person name="Frati F."/>
        </authorList>
    </citation>
    <scope>NUCLEOTIDE SEQUENCE [LARGE SCALE GENOMIC DNA]</scope>
</reference>
<evidence type="ECO:0008006" key="5">
    <source>
        <dbReference type="Google" id="ProtNLM"/>
    </source>
</evidence>
<accession>A0ABP1S8T9</accession>
<keyword evidence="4" id="KW-1185">Reference proteome</keyword>
<feature type="transmembrane region" description="Helical" evidence="2">
    <location>
        <begin position="64"/>
        <end position="85"/>
    </location>
</feature>
<comment type="caution">
    <text evidence="3">The sequence shown here is derived from an EMBL/GenBank/DDBJ whole genome shotgun (WGS) entry which is preliminary data.</text>
</comment>
<evidence type="ECO:0000313" key="4">
    <source>
        <dbReference type="Proteomes" id="UP001642540"/>
    </source>
</evidence>
<dbReference type="EMBL" id="CAXLJM020000164">
    <property type="protein sequence ID" value="CAL8146676.1"/>
    <property type="molecule type" value="Genomic_DNA"/>
</dbReference>
<keyword evidence="2" id="KW-0812">Transmembrane</keyword>
<evidence type="ECO:0000313" key="3">
    <source>
        <dbReference type="EMBL" id="CAL8146676.1"/>
    </source>
</evidence>
<sequence length="213" mass="24859">MSSSCRYFIRLFVYVIIFLVYFYLAVFVINHYRNSIYEHGIECHDGSCNYSRPLSKDTIPNESGYAVILMGLILSIPFCGIYWCIRYDPDTTSLGEPKMYRIRWNPSSDSDVSYPPIHEHFPRCVECRIEMMLENERKLRMDQENPEKSVPVTETVTQNKTPNGGRYWQNLRIAVNRMMLGRKMAVADNENLIPVSDSNHNQIVNENQNQGQQ</sequence>
<feature type="region of interest" description="Disordered" evidence="1">
    <location>
        <begin position="141"/>
        <end position="163"/>
    </location>
</feature>
<name>A0ABP1S8T9_9HEXA</name>
<feature type="transmembrane region" description="Helical" evidence="2">
    <location>
        <begin position="7"/>
        <end position="29"/>
    </location>
</feature>
<keyword evidence="2" id="KW-1133">Transmembrane helix</keyword>